<evidence type="ECO:0000256" key="3">
    <source>
        <dbReference type="SAM" id="Phobius"/>
    </source>
</evidence>
<dbReference type="Pfam" id="PF19127">
    <property type="entry name" value="Choline_bind_3"/>
    <property type="match status" value="2"/>
</dbReference>
<dbReference type="Pfam" id="PF01473">
    <property type="entry name" value="Choline_bind_1"/>
    <property type="match status" value="2"/>
</dbReference>
<evidence type="ECO:0000313" key="5">
    <source>
        <dbReference type="Proteomes" id="UP001248134"/>
    </source>
</evidence>
<evidence type="ECO:0000313" key="4">
    <source>
        <dbReference type="EMBL" id="MDR4329725.1"/>
    </source>
</evidence>
<feature type="repeat" description="Cell wall-binding" evidence="2">
    <location>
        <begin position="301"/>
        <end position="320"/>
    </location>
</feature>
<gene>
    <name evidence="4" type="ORF">FOS08_29185</name>
</gene>
<keyword evidence="3" id="KW-1133">Transmembrane helix</keyword>
<evidence type="ECO:0000256" key="1">
    <source>
        <dbReference type="ARBA" id="ARBA00022737"/>
    </source>
</evidence>
<dbReference type="EMBL" id="VLYX01000097">
    <property type="protein sequence ID" value="MDR4329725.1"/>
    <property type="molecule type" value="Genomic_DNA"/>
</dbReference>
<comment type="caution">
    <text evidence="4">The sequence shown here is derived from an EMBL/GenBank/DDBJ whole genome shotgun (WGS) entry which is preliminary data.</text>
</comment>
<feature type="repeat" description="Cell wall-binding" evidence="2">
    <location>
        <begin position="221"/>
        <end position="240"/>
    </location>
</feature>
<dbReference type="Gene3D" id="2.10.270.10">
    <property type="entry name" value="Cholin Binding"/>
    <property type="match status" value="3"/>
</dbReference>
<sequence>MDAGGYIHMGTMRKILMQAMMLVVMVMMSVVFSKEVGAETEHIDWIESVHVTPKEVLFGKEINVQIRVEVNEEIVKPKKGEVLQVEYSLPYLNEEEEEQYQITYLNYNEQTKRFEAIYRSEFNYEQIGTWKIHRISPWYKSLVAYNSNVYEEIELADNESFEDLSDGDITLQAPPVGWNYIELNGTSHWYYVYAETLELATGWLYEGGKWYYLDEYTGQMQTGWTLVDEKWYYLQDNGEMLIGWKLINEKWYYLKDNGERALGWTRIDGKRYYFKDNGEMAIGWIDDGIGWNYLENNGEAKTGWLYENGKWYYLNQNGSMATGWLKKGKSWYYLNQNGSMATGKLFIDKKRYEFADNGVMIAS</sequence>
<feature type="transmembrane region" description="Helical" evidence="3">
    <location>
        <begin position="15"/>
        <end position="32"/>
    </location>
</feature>
<name>A0AAJ2DN15_9BACI</name>
<organism evidence="4 5">
    <name type="scientific">Bacillus pseudomycoides</name>
    <dbReference type="NCBI Taxonomy" id="64104"/>
    <lineage>
        <taxon>Bacteria</taxon>
        <taxon>Bacillati</taxon>
        <taxon>Bacillota</taxon>
        <taxon>Bacilli</taxon>
        <taxon>Bacillales</taxon>
        <taxon>Bacillaceae</taxon>
        <taxon>Bacillus</taxon>
        <taxon>Bacillus cereus group</taxon>
    </lineage>
</organism>
<dbReference type="AlphaFoldDB" id="A0AAJ2DN15"/>
<keyword evidence="3" id="KW-0812">Transmembrane</keyword>
<proteinExistence type="predicted"/>
<dbReference type="Proteomes" id="UP001248134">
    <property type="component" value="Unassembled WGS sequence"/>
</dbReference>
<dbReference type="PROSITE" id="PS51170">
    <property type="entry name" value="CW"/>
    <property type="match status" value="5"/>
</dbReference>
<feature type="repeat" description="Cell wall-binding" evidence="2">
    <location>
        <begin position="261"/>
        <end position="280"/>
    </location>
</feature>
<dbReference type="InterPro" id="IPR018337">
    <property type="entry name" value="Cell_wall/Cho-bd_repeat"/>
</dbReference>
<feature type="repeat" description="Cell wall-binding" evidence="2">
    <location>
        <begin position="321"/>
        <end position="340"/>
    </location>
</feature>
<dbReference type="SUPFAM" id="SSF69360">
    <property type="entry name" value="Cell wall binding repeat"/>
    <property type="match status" value="1"/>
</dbReference>
<reference evidence="4" key="1">
    <citation type="submission" date="2019-07" db="EMBL/GenBank/DDBJ databases">
        <title>Phylogenomic Reclassification of ATCC Bacillus Strains and Various Taxa within the Genus Bacillus.</title>
        <authorList>
            <person name="Riojas M.A."/>
            <person name="Frank A.M."/>
            <person name="Fenn S.L."/>
            <person name="King S.P."/>
            <person name="Brower S.M."/>
            <person name="Hazbon M.H."/>
        </authorList>
    </citation>
    <scope>NUCLEOTIDE SEQUENCE</scope>
    <source>
        <strain evidence="4">NR-12239</strain>
    </source>
</reference>
<keyword evidence="1" id="KW-0677">Repeat</keyword>
<feature type="repeat" description="Cell wall-binding" evidence="2">
    <location>
        <begin position="200"/>
        <end position="219"/>
    </location>
</feature>
<protein>
    <submittedName>
        <fullName evidence="4">N-acetylmuramoyl-L-alanine amidase family protein</fullName>
    </submittedName>
</protein>
<keyword evidence="3" id="KW-0472">Membrane</keyword>
<accession>A0AAJ2DN15</accession>
<evidence type="ECO:0000256" key="2">
    <source>
        <dbReference type="PROSITE-ProRule" id="PRU00591"/>
    </source>
</evidence>